<feature type="transmembrane region" description="Helical" evidence="1">
    <location>
        <begin position="46"/>
        <end position="62"/>
    </location>
</feature>
<gene>
    <name evidence="2" type="ORF">DES32_3067</name>
</gene>
<feature type="transmembrane region" description="Helical" evidence="1">
    <location>
        <begin position="277"/>
        <end position="299"/>
    </location>
</feature>
<keyword evidence="1" id="KW-0812">Transmembrane</keyword>
<protein>
    <recommendedName>
        <fullName evidence="4">Ammonia monooxygenase</fullName>
    </recommendedName>
</protein>
<proteinExistence type="predicted"/>
<dbReference type="PANTHER" id="PTHR38457:SF1">
    <property type="entry name" value="REGULATOR ABRB-RELATED"/>
    <property type="match status" value="1"/>
</dbReference>
<keyword evidence="3" id="KW-1185">Reference proteome</keyword>
<dbReference type="PIRSF" id="PIRSF038991">
    <property type="entry name" value="Protein_AbrB"/>
    <property type="match status" value="1"/>
</dbReference>
<dbReference type="Pfam" id="PF05145">
    <property type="entry name" value="AbrB"/>
    <property type="match status" value="1"/>
</dbReference>
<dbReference type="InterPro" id="IPR007820">
    <property type="entry name" value="AbrB_fam"/>
</dbReference>
<comment type="caution">
    <text evidence="2">The sequence shown here is derived from an EMBL/GenBank/DDBJ whole genome shotgun (WGS) entry which is preliminary data.</text>
</comment>
<dbReference type="EMBL" id="QUMO01000005">
    <property type="protein sequence ID" value="REF84220.1"/>
    <property type="molecule type" value="Genomic_DNA"/>
</dbReference>
<feature type="transmembrane region" description="Helical" evidence="1">
    <location>
        <begin position="192"/>
        <end position="215"/>
    </location>
</feature>
<sequence length="372" mass="39154">MMEKRVEPDLARGVALSTWPLPVQWVVLASATAVIVAALSHFHLPAALLLGSMVGAIFVAAQDARIRVPNLAFILAQGLVGCLVARALKPSIFAEIRADWPLFIVAVASVLFAATFLGWLLARWRVLPGSTALWGSFPGAATVMALMAEAYGADIRLVAIMQYLRVVLVATTASIIAAIWAPGAHAPPPVDWLAPVAPLPFAETLLLAFGGALIAPKLRIPAGSLLVPLVIGATLSDFGVMTIELPPWLLAASYALVGWSIGLRFTRPILVYAMRALPRLILAISALIATCALFGVVLAKLAHVDMLTAYLATSPGGADSVAIIAASTKVDVPFVMALQMARFVIVLLIGPRLARFVAGLSRFTEAGHESKG</sequence>
<dbReference type="GO" id="GO:0010468">
    <property type="term" value="P:regulation of gene expression"/>
    <property type="evidence" value="ECO:0007669"/>
    <property type="project" value="InterPro"/>
</dbReference>
<dbReference type="AlphaFoldDB" id="A0A3D9YNQ7"/>
<evidence type="ECO:0000313" key="3">
    <source>
        <dbReference type="Proteomes" id="UP000256900"/>
    </source>
</evidence>
<keyword evidence="1" id="KW-0472">Membrane</keyword>
<feature type="transmembrane region" description="Helical" evidence="1">
    <location>
        <begin position="100"/>
        <end position="121"/>
    </location>
</feature>
<feature type="transmembrane region" description="Helical" evidence="1">
    <location>
        <begin position="334"/>
        <end position="354"/>
    </location>
</feature>
<feature type="transmembrane region" description="Helical" evidence="1">
    <location>
        <begin position="163"/>
        <end position="180"/>
    </location>
</feature>
<reference evidence="2 3" key="1">
    <citation type="submission" date="2018-08" db="EMBL/GenBank/DDBJ databases">
        <title>Genomic Encyclopedia of Type Strains, Phase IV (KMG-IV): sequencing the most valuable type-strain genomes for metagenomic binning, comparative biology and taxonomic classification.</title>
        <authorList>
            <person name="Goeker M."/>
        </authorList>
    </citation>
    <scope>NUCLEOTIDE SEQUENCE [LARGE SCALE GENOMIC DNA]</scope>
    <source>
        <strain evidence="2 3">BW863</strain>
    </source>
</reference>
<accession>A0A3D9YNQ7</accession>
<dbReference type="NCBIfam" id="TIGR03082">
    <property type="entry name" value="Gneg_AbrB_dup"/>
    <property type="match status" value="2"/>
</dbReference>
<dbReference type="Proteomes" id="UP000256900">
    <property type="component" value="Unassembled WGS sequence"/>
</dbReference>
<feature type="transmembrane region" description="Helical" evidence="1">
    <location>
        <begin position="222"/>
        <end position="241"/>
    </location>
</feature>
<dbReference type="RefSeq" id="WP_115837566.1">
    <property type="nucleotide sequence ID" value="NZ_CP025086.1"/>
</dbReference>
<dbReference type="PANTHER" id="PTHR38457">
    <property type="entry name" value="REGULATOR ABRB-RELATED"/>
    <property type="match status" value="1"/>
</dbReference>
<name>A0A3D9YNQ7_9HYPH</name>
<dbReference type="InterPro" id="IPR017516">
    <property type="entry name" value="AbrB_dup"/>
</dbReference>
<organism evidence="2 3">
    <name type="scientific">Methylovirgula ligni</name>
    <dbReference type="NCBI Taxonomy" id="569860"/>
    <lineage>
        <taxon>Bacteria</taxon>
        <taxon>Pseudomonadati</taxon>
        <taxon>Pseudomonadota</taxon>
        <taxon>Alphaproteobacteria</taxon>
        <taxon>Hyphomicrobiales</taxon>
        <taxon>Beijerinckiaceae</taxon>
        <taxon>Methylovirgula</taxon>
    </lineage>
</organism>
<evidence type="ECO:0000313" key="2">
    <source>
        <dbReference type="EMBL" id="REF84220.1"/>
    </source>
</evidence>
<evidence type="ECO:0008006" key="4">
    <source>
        <dbReference type="Google" id="ProtNLM"/>
    </source>
</evidence>
<feature type="transmembrane region" description="Helical" evidence="1">
    <location>
        <begin position="68"/>
        <end position="88"/>
    </location>
</feature>
<keyword evidence="1" id="KW-1133">Transmembrane helix</keyword>
<feature type="transmembrane region" description="Helical" evidence="1">
    <location>
        <begin position="20"/>
        <end position="39"/>
    </location>
</feature>
<feature type="transmembrane region" description="Helical" evidence="1">
    <location>
        <begin position="247"/>
        <end position="265"/>
    </location>
</feature>
<dbReference type="GO" id="GO:0016020">
    <property type="term" value="C:membrane"/>
    <property type="evidence" value="ECO:0007669"/>
    <property type="project" value="InterPro"/>
</dbReference>
<evidence type="ECO:0000256" key="1">
    <source>
        <dbReference type="SAM" id="Phobius"/>
    </source>
</evidence>
<dbReference type="OrthoDB" id="9809910at2"/>